<proteinExistence type="predicted"/>
<organism evidence="2 3">
    <name type="scientific">Cynara cardunculus var. scolymus</name>
    <name type="common">Globe artichoke</name>
    <name type="synonym">Cynara scolymus</name>
    <dbReference type="NCBI Taxonomy" id="59895"/>
    <lineage>
        <taxon>Eukaryota</taxon>
        <taxon>Viridiplantae</taxon>
        <taxon>Streptophyta</taxon>
        <taxon>Embryophyta</taxon>
        <taxon>Tracheophyta</taxon>
        <taxon>Spermatophyta</taxon>
        <taxon>Magnoliopsida</taxon>
        <taxon>eudicotyledons</taxon>
        <taxon>Gunneridae</taxon>
        <taxon>Pentapetalae</taxon>
        <taxon>asterids</taxon>
        <taxon>campanulids</taxon>
        <taxon>Asterales</taxon>
        <taxon>Asteraceae</taxon>
        <taxon>Carduoideae</taxon>
        <taxon>Cardueae</taxon>
        <taxon>Carduinae</taxon>
        <taxon>Cynara</taxon>
    </lineage>
</organism>
<comment type="caution">
    <text evidence="2">The sequence shown here is derived from an EMBL/GenBank/DDBJ whole genome shotgun (WGS) entry which is preliminary data.</text>
</comment>
<evidence type="ECO:0000256" key="1">
    <source>
        <dbReference type="SAM" id="MobiDB-lite"/>
    </source>
</evidence>
<name>A0A103YJ18_CYNCS</name>
<reference evidence="2 3" key="1">
    <citation type="journal article" date="2016" name="Sci. Rep.">
        <title>The genome sequence of the outbreeding globe artichoke constructed de novo incorporating a phase-aware low-pass sequencing strategy of F1 progeny.</title>
        <authorList>
            <person name="Scaglione D."/>
            <person name="Reyes-Chin-Wo S."/>
            <person name="Acquadro A."/>
            <person name="Froenicke L."/>
            <person name="Portis E."/>
            <person name="Beitel C."/>
            <person name="Tirone M."/>
            <person name="Mauro R."/>
            <person name="Lo Monaco A."/>
            <person name="Mauromicale G."/>
            <person name="Faccioli P."/>
            <person name="Cattivelli L."/>
            <person name="Rieseberg L."/>
            <person name="Michelmore R."/>
            <person name="Lanteri S."/>
        </authorList>
    </citation>
    <scope>NUCLEOTIDE SEQUENCE [LARGE SCALE GENOMIC DNA]</scope>
    <source>
        <strain evidence="2">2C</strain>
    </source>
</reference>
<evidence type="ECO:0000313" key="2">
    <source>
        <dbReference type="EMBL" id="KVI10046.1"/>
    </source>
</evidence>
<dbReference type="Gramene" id="KVI10046">
    <property type="protein sequence ID" value="KVI10046"/>
    <property type="gene ID" value="Ccrd_011560"/>
</dbReference>
<dbReference type="PANTHER" id="PTHR31008:SF46">
    <property type="match status" value="1"/>
</dbReference>
<feature type="region of interest" description="Disordered" evidence="1">
    <location>
        <begin position="14"/>
        <end position="33"/>
    </location>
</feature>
<feature type="compositionally biased region" description="Polar residues" evidence="1">
    <location>
        <begin position="244"/>
        <end position="254"/>
    </location>
</feature>
<protein>
    <submittedName>
        <fullName evidence="2">Uncharacterized protein</fullName>
    </submittedName>
</protein>
<evidence type="ECO:0000313" key="3">
    <source>
        <dbReference type="Proteomes" id="UP000243975"/>
    </source>
</evidence>
<dbReference type="STRING" id="59895.A0A103YJ18"/>
<sequence length="306" mass="33612">VTKKSSVVPLETKPFLRKGSGIGPGVGPVVSKPKLVAEPEETLRSSGGLNKSEENKVITRIDIMSQNQETKCEIPENRASLDLEPQVVSPTKFEESESSAQLYGCSGGGDSRAKVSGNTATEEEIEISPTAWVEIEEHHQNEIISCKESLFQITSPANVTAPVGFSSVRHSLSQMLFEESNEADIGEWGNAEHPPTMVYQKDAPRGFKRLLKFARKAKADSHLTGWSSLSAFSEGEDDAEESKGQSNFSRFTVQNHRRVPEGNVSASMNTTKAPSDVNFLLLKTNQWNPSQNGYDTDFIHITSDRR</sequence>
<dbReference type="PANTHER" id="PTHR31008">
    <property type="entry name" value="COP1-INTERACTING PROTEIN-RELATED"/>
    <property type="match status" value="1"/>
</dbReference>
<dbReference type="EMBL" id="LEKV01001031">
    <property type="protein sequence ID" value="KVI10046.1"/>
    <property type="molecule type" value="Genomic_DNA"/>
</dbReference>
<keyword evidence="3" id="KW-1185">Reference proteome</keyword>
<accession>A0A103YJ18</accession>
<feature type="non-terminal residue" evidence="2">
    <location>
        <position position="306"/>
    </location>
</feature>
<gene>
    <name evidence="2" type="ORF">Ccrd_011560</name>
</gene>
<dbReference type="Proteomes" id="UP000243975">
    <property type="component" value="Unassembled WGS sequence"/>
</dbReference>
<feature type="region of interest" description="Disordered" evidence="1">
    <location>
        <begin position="237"/>
        <end position="270"/>
    </location>
</feature>
<dbReference type="AlphaFoldDB" id="A0A103YJ18"/>
<feature type="region of interest" description="Disordered" evidence="1">
    <location>
        <begin position="101"/>
        <end position="123"/>
    </location>
</feature>